<dbReference type="PROSITE" id="PS51340">
    <property type="entry name" value="MOSC"/>
    <property type="match status" value="1"/>
</dbReference>
<dbReference type="GO" id="GO:0030170">
    <property type="term" value="F:pyridoxal phosphate binding"/>
    <property type="evidence" value="ECO:0007669"/>
    <property type="project" value="InterPro"/>
</dbReference>
<feature type="domain" description="MOSC" evidence="1">
    <location>
        <begin position="98"/>
        <end position="249"/>
    </location>
</feature>
<protein>
    <submittedName>
        <fullName evidence="2">MOSC domain containing protein</fullName>
    </submittedName>
</protein>
<evidence type="ECO:0000259" key="1">
    <source>
        <dbReference type="PROSITE" id="PS51340"/>
    </source>
</evidence>
<dbReference type="GO" id="GO:0030151">
    <property type="term" value="F:molybdenum ion binding"/>
    <property type="evidence" value="ECO:0007669"/>
    <property type="project" value="InterPro"/>
</dbReference>
<dbReference type="GO" id="GO:0003824">
    <property type="term" value="F:catalytic activity"/>
    <property type="evidence" value="ECO:0007669"/>
    <property type="project" value="InterPro"/>
</dbReference>
<dbReference type="RefSeq" id="WP_123151229.1">
    <property type="nucleotide sequence ID" value="NZ_FUIG01000064.1"/>
</dbReference>
<dbReference type="InterPro" id="IPR005302">
    <property type="entry name" value="MoCF_Sase_C"/>
</dbReference>
<organism evidence="2 3">
    <name type="scientific">Mesorhizobium delmotii</name>
    <dbReference type="NCBI Taxonomy" id="1631247"/>
    <lineage>
        <taxon>Bacteria</taxon>
        <taxon>Pseudomonadati</taxon>
        <taxon>Pseudomonadota</taxon>
        <taxon>Alphaproteobacteria</taxon>
        <taxon>Hyphomicrobiales</taxon>
        <taxon>Phyllobacteriaceae</taxon>
        <taxon>Mesorhizobium</taxon>
    </lineage>
</organism>
<dbReference type="AlphaFoldDB" id="A0A2P9AUN3"/>
<dbReference type="Gene3D" id="2.40.33.20">
    <property type="entry name" value="PK beta-barrel domain-like"/>
    <property type="match status" value="1"/>
</dbReference>
<reference evidence="3" key="1">
    <citation type="submission" date="2016-12" db="EMBL/GenBank/DDBJ databases">
        <authorList>
            <person name="Brunel B."/>
        </authorList>
    </citation>
    <scope>NUCLEOTIDE SEQUENCE [LARGE SCALE GENOMIC DNA]</scope>
</reference>
<dbReference type="SUPFAM" id="SSF50800">
    <property type="entry name" value="PK beta-barrel domain-like"/>
    <property type="match status" value="1"/>
</dbReference>
<evidence type="ECO:0000313" key="2">
    <source>
        <dbReference type="EMBL" id="SJM34890.1"/>
    </source>
</evidence>
<keyword evidence="3" id="KW-1185">Reference proteome</keyword>
<dbReference type="Pfam" id="PF03473">
    <property type="entry name" value="MOSC"/>
    <property type="match status" value="1"/>
</dbReference>
<sequence length="249" mass="27502">MDAVIGAVTQLWRYPVSSLAGERLDAISVGTQTIDGDRLFGLVDVSNDEIARPDRDAKWHKVPRIRTRLSQACELEIAIPDGDWLAAPGAESDRAVSAYLGFEASIRPFRQENAAPDYAGPLTAERYRKTPVHLLTTASLARARLKALHPDGAADPRRFRPNIVVDIAAVEGSFPETEWIGRKLAIGDLLLTISEPCRRCGFTIIAQDGFDHDPAILRNLVRHNAHNLGVYCTVDRPARVEIGETMRLF</sequence>
<proteinExistence type="predicted"/>
<evidence type="ECO:0000313" key="3">
    <source>
        <dbReference type="Proteomes" id="UP000245698"/>
    </source>
</evidence>
<dbReference type="EMBL" id="FUIG01000064">
    <property type="protein sequence ID" value="SJM34890.1"/>
    <property type="molecule type" value="Genomic_DNA"/>
</dbReference>
<dbReference type="InterPro" id="IPR011037">
    <property type="entry name" value="Pyrv_Knase-like_insert_dom_sf"/>
</dbReference>
<dbReference type="Proteomes" id="UP000245698">
    <property type="component" value="Unassembled WGS sequence"/>
</dbReference>
<name>A0A2P9AUN3_9HYPH</name>
<accession>A0A2P9AUN3</accession>
<gene>
    <name evidence="2" type="ORF">BQ8482_540017</name>
</gene>